<feature type="region of interest" description="Disordered" evidence="1">
    <location>
        <begin position="1"/>
        <end position="34"/>
    </location>
</feature>
<dbReference type="Gene3D" id="1.10.357.40">
    <property type="entry name" value="YbiA-like"/>
    <property type="match status" value="1"/>
</dbReference>
<dbReference type="GeneID" id="90000934"/>
<dbReference type="EMBL" id="JAVHJV010000009">
    <property type="protein sequence ID" value="KAK5940067.1"/>
    <property type="molecule type" value="Genomic_DNA"/>
</dbReference>
<accession>A0ABR0RHF4</accession>
<proteinExistence type="predicted"/>
<gene>
    <name evidence="3" type="ORF">PMZ80_007485</name>
</gene>
<feature type="compositionally biased region" description="Pro residues" evidence="1">
    <location>
        <begin position="1"/>
        <end position="12"/>
    </location>
</feature>
<evidence type="ECO:0000256" key="1">
    <source>
        <dbReference type="SAM" id="MobiDB-lite"/>
    </source>
</evidence>
<evidence type="ECO:0000313" key="4">
    <source>
        <dbReference type="Proteomes" id="UP001334248"/>
    </source>
</evidence>
<organism evidence="3 4">
    <name type="scientific">Knufia obscura</name>
    <dbReference type="NCBI Taxonomy" id="1635080"/>
    <lineage>
        <taxon>Eukaryota</taxon>
        <taxon>Fungi</taxon>
        <taxon>Dikarya</taxon>
        <taxon>Ascomycota</taxon>
        <taxon>Pezizomycotina</taxon>
        <taxon>Eurotiomycetes</taxon>
        <taxon>Chaetothyriomycetidae</taxon>
        <taxon>Chaetothyriales</taxon>
        <taxon>Trichomeriaceae</taxon>
        <taxon>Knufia</taxon>
    </lineage>
</organism>
<dbReference type="RefSeq" id="XP_064728157.1">
    <property type="nucleotide sequence ID" value="XM_064875893.1"/>
</dbReference>
<dbReference type="SUPFAM" id="SSF143990">
    <property type="entry name" value="YbiA-like"/>
    <property type="match status" value="1"/>
</dbReference>
<dbReference type="CDD" id="cd15457">
    <property type="entry name" value="NADAR"/>
    <property type="match status" value="1"/>
</dbReference>
<dbReference type="Proteomes" id="UP001334248">
    <property type="component" value="Unassembled WGS sequence"/>
</dbReference>
<dbReference type="NCBIfam" id="TIGR02464">
    <property type="entry name" value="ribofla_fusion"/>
    <property type="match status" value="1"/>
</dbReference>
<evidence type="ECO:0000259" key="2">
    <source>
        <dbReference type="Pfam" id="PF08719"/>
    </source>
</evidence>
<protein>
    <recommendedName>
        <fullName evidence="2">NADAR domain-containing protein</fullName>
    </recommendedName>
</protein>
<dbReference type="InterPro" id="IPR037238">
    <property type="entry name" value="YbiA-like_sf"/>
</dbReference>
<keyword evidence="4" id="KW-1185">Reference proteome</keyword>
<name>A0ABR0RHF4_9EURO</name>
<dbReference type="InterPro" id="IPR012816">
    <property type="entry name" value="NADAR"/>
</dbReference>
<reference evidence="3 4" key="1">
    <citation type="journal article" date="2023" name="Res Sq">
        <title>Genomic and morphological characterization of Knufia obscura isolated from the Mars 2020 spacecraft assembly facility.</title>
        <authorList>
            <person name="Chander A.M."/>
            <person name="Teixeira M.M."/>
            <person name="Singh N.K."/>
            <person name="Williams M.P."/>
            <person name="Parker C.W."/>
            <person name="Leo P."/>
            <person name="Stajich J.E."/>
            <person name="Torok T."/>
            <person name="Tighe S."/>
            <person name="Mason C.E."/>
            <person name="Venkateswaran K."/>
        </authorList>
    </citation>
    <scope>NUCLEOTIDE SEQUENCE [LARGE SCALE GENOMIC DNA]</scope>
    <source>
        <strain evidence="3 4">CCFEE 5817</strain>
    </source>
</reference>
<dbReference type="Pfam" id="PF08719">
    <property type="entry name" value="NADAR"/>
    <property type="match status" value="1"/>
</dbReference>
<feature type="domain" description="NADAR" evidence="2">
    <location>
        <begin position="53"/>
        <end position="216"/>
    </location>
</feature>
<sequence length="222" mass="24885">MSTPSTKPPTPHGPAAKPSYLPTHHPSNPYNFSQSLQHSAKLPNKVTPTHIYFFAHESDDPHICLSQWFPVSFTAPKDPYAGDESPVEFPTTEHYMMYHKALLMGDREVAGRILKGENAHPSRAKALGREVKGFDGEVWGGEADRVVEEGNLRKFGQNGELREILLETGDRELVEASPEDRIWGIGFDGEHAEGREGEWGENRMGKAIMKVRERLRRGESGR</sequence>
<comment type="caution">
    <text evidence="3">The sequence shown here is derived from an EMBL/GenBank/DDBJ whole genome shotgun (WGS) entry which is preliminary data.</text>
</comment>
<evidence type="ECO:0000313" key="3">
    <source>
        <dbReference type="EMBL" id="KAK5940067.1"/>
    </source>
</evidence>
<feature type="compositionally biased region" description="Polar residues" evidence="1">
    <location>
        <begin position="25"/>
        <end position="34"/>
    </location>
</feature>